<dbReference type="PROSITE" id="PS50075">
    <property type="entry name" value="CARRIER"/>
    <property type="match status" value="1"/>
</dbReference>
<evidence type="ECO:0000313" key="3">
    <source>
        <dbReference type="EMBL" id="NBE50757.1"/>
    </source>
</evidence>
<dbReference type="PANTHER" id="PTHR45527">
    <property type="entry name" value="NONRIBOSOMAL PEPTIDE SYNTHETASE"/>
    <property type="match status" value="1"/>
</dbReference>
<dbReference type="Gene3D" id="3.30.559.30">
    <property type="entry name" value="Nonribosomal peptide synthetase, condensation domain"/>
    <property type="match status" value="1"/>
</dbReference>
<evidence type="ECO:0000313" key="4">
    <source>
        <dbReference type="Proteomes" id="UP000598297"/>
    </source>
</evidence>
<dbReference type="Pfam" id="PF00501">
    <property type="entry name" value="AMP-binding"/>
    <property type="match status" value="1"/>
</dbReference>
<dbReference type="InterPro" id="IPR009081">
    <property type="entry name" value="PP-bd_ACP"/>
</dbReference>
<dbReference type="SUPFAM" id="SSF56801">
    <property type="entry name" value="Acetyl-CoA synthetase-like"/>
    <property type="match status" value="1"/>
</dbReference>
<dbReference type="Gene3D" id="3.30.300.30">
    <property type="match status" value="1"/>
</dbReference>
<organism evidence="3 4">
    <name type="scientific">Streptomyces boluensis</name>
    <dbReference type="NCBI Taxonomy" id="1775135"/>
    <lineage>
        <taxon>Bacteria</taxon>
        <taxon>Bacillati</taxon>
        <taxon>Actinomycetota</taxon>
        <taxon>Actinomycetes</taxon>
        <taxon>Kitasatosporales</taxon>
        <taxon>Streptomycetaceae</taxon>
        <taxon>Streptomyces</taxon>
    </lineage>
</organism>
<dbReference type="GO" id="GO:0003824">
    <property type="term" value="F:catalytic activity"/>
    <property type="evidence" value="ECO:0007669"/>
    <property type="project" value="InterPro"/>
</dbReference>
<dbReference type="Gene3D" id="3.40.50.12780">
    <property type="entry name" value="N-terminal domain of ligase-like"/>
    <property type="match status" value="1"/>
</dbReference>
<reference evidence="3" key="1">
    <citation type="submission" date="2020-01" db="EMBL/GenBank/DDBJ databases">
        <title>Whole-genome analyses of novel actinobacteria.</title>
        <authorList>
            <person name="Sahin N."/>
        </authorList>
    </citation>
    <scope>NUCLEOTIDE SEQUENCE</scope>
    <source>
        <strain evidence="3">YC537</strain>
    </source>
</reference>
<comment type="cofactor">
    <cofactor evidence="1">
        <name>pantetheine 4'-phosphate</name>
        <dbReference type="ChEBI" id="CHEBI:47942"/>
    </cofactor>
</comment>
<evidence type="ECO:0000259" key="2">
    <source>
        <dbReference type="PROSITE" id="PS50075"/>
    </source>
</evidence>
<keyword evidence="4" id="KW-1185">Reference proteome</keyword>
<dbReference type="GO" id="GO:0008610">
    <property type="term" value="P:lipid biosynthetic process"/>
    <property type="evidence" value="ECO:0007669"/>
    <property type="project" value="UniProtKB-ARBA"/>
</dbReference>
<dbReference type="GO" id="GO:0044550">
    <property type="term" value="P:secondary metabolite biosynthetic process"/>
    <property type="evidence" value="ECO:0007669"/>
    <property type="project" value="TreeGrafter"/>
</dbReference>
<dbReference type="GO" id="GO:0043041">
    <property type="term" value="P:amino acid activation for nonribosomal peptide biosynthetic process"/>
    <property type="evidence" value="ECO:0007669"/>
    <property type="project" value="TreeGrafter"/>
</dbReference>
<dbReference type="EMBL" id="JAAAHS010000019">
    <property type="protein sequence ID" value="NBE50757.1"/>
    <property type="molecule type" value="Genomic_DNA"/>
</dbReference>
<dbReference type="SUPFAM" id="SSF52777">
    <property type="entry name" value="CoA-dependent acyltransferases"/>
    <property type="match status" value="2"/>
</dbReference>
<dbReference type="InterPro" id="IPR042099">
    <property type="entry name" value="ANL_N_sf"/>
</dbReference>
<dbReference type="OrthoDB" id="2472181at2"/>
<dbReference type="Gene3D" id="1.10.1200.10">
    <property type="entry name" value="ACP-like"/>
    <property type="match status" value="1"/>
</dbReference>
<sequence length="1062" mass="112724">MDQSASPTTPLLRVPVTESQRSLLVVDQLVPVGQLYNSVFELELAPGTGPDAVRSALAAVVTVQPALRQTFHGAPEPHARVAPVPDVWSLPFESGADASDAAVAEAVAKLGAHTWDLAHGPLYRFALLCSPARTVLLFVVHHLVFDAISVRPFVQDLEEALAGRRTAADVARLARRRADALVREAEVQRRVSAEPETAAAARAWAAELPGTATVLNPVPHRPAETSFAGARREWLLDPAETAALARAVKELELTEYEFLLAVYGAVVARHAAAESVVIGSPFTARRTVGSFELCGFFVNTLPLGLAVDWDRPFEAYARGTVRPVVATARSRSAVSFNQIVEHTQPDRSSNRNPVFSSMLAMQDDLSPAPGGQVVAVREHGNGTAKFDLWLGVTPVGEGRRLELEYDTELIPHAVADGLIASLRTALVRAAERPAAPVSALFDDAPVPVPAAPAEGAWPVPAAGSLTTWLRQAALAAPDAVAVEGPEGSLTHGELEDEVARLAVGLRRAGVRPGEVVGVTSGSAARTVAVILAVLRADATYLPCDRGLPADRIAYMLDAAGCRLVVSEDSGDAFGVRTVAPAELAALGEGAGPQDHALPERAEDRSVYVMFSSGSTGRPKAIDMGEGPLLNLTAWQLDALSMDASTRFLQYAPMGFDVSFQEIFPTLAAGGTVISRGDADRRDFPELVARVEESAVTHVYLPVAALRPFVQAAADRDMPLTRLRHVCVSGEQLFVDDVVRAFFRSRPHLELVNLYGPTETHAVTTHRMAADTDWPAHAPIGLPITGVHGYVVDVTGHLAPAGVRGELQLGGVCPAKGYLGAPEQTARGFIADPRVPGGRVYRTGDQVVRDEHGVLHFLGRTDEQVKIRGYRVELGEIETSALAVDGVAKAVAAVKGTASGPELALFLVASDGAHPERVLGTVKEALVGRLPDYMVPRWMVWADAVPMTPNGKVDRAALLTRHEAEFTAARTPGGTAGPAVVHTDAVERGLAAMWAELLAVESVERDASLLELGAHSLMVFTALSRVREEHGVEIALRSFFRSPTIASLAEQIRSAGAGGQGGR</sequence>
<dbReference type="SUPFAM" id="SSF47336">
    <property type="entry name" value="ACP-like"/>
    <property type="match status" value="1"/>
</dbReference>
<dbReference type="Proteomes" id="UP000598297">
    <property type="component" value="Unassembled WGS sequence"/>
</dbReference>
<dbReference type="Pfam" id="PF00668">
    <property type="entry name" value="Condensation"/>
    <property type="match status" value="1"/>
</dbReference>
<dbReference type="InterPro" id="IPR000873">
    <property type="entry name" value="AMP-dep_synth/lig_dom"/>
</dbReference>
<dbReference type="InterPro" id="IPR036736">
    <property type="entry name" value="ACP-like_sf"/>
</dbReference>
<dbReference type="GO" id="GO:0031177">
    <property type="term" value="F:phosphopantetheine binding"/>
    <property type="evidence" value="ECO:0007669"/>
    <property type="project" value="TreeGrafter"/>
</dbReference>
<dbReference type="CDD" id="cd05930">
    <property type="entry name" value="A_NRPS"/>
    <property type="match status" value="1"/>
</dbReference>
<dbReference type="InterPro" id="IPR045851">
    <property type="entry name" value="AMP-bd_C_sf"/>
</dbReference>
<dbReference type="InterPro" id="IPR010071">
    <property type="entry name" value="AA_adenyl_dom"/>
</dbReference>
<dbReference type="InterPro" id="IPR020845">
    <property type="entry name" value="AMP-binding_CS"/>
</dbReference>
<dbReference type="InterPro" id="IPR023213">
    <property type="entry name" value="CAT-like_dom_sf"/>
</dbReference>
<dbReference type="NCBIfam" id="TIGR01733">
    <property type="entry name" value="AA-adenyl-dom"/>
    <property type="match status" value="1"/>
</dbReference>
<gene>
    <name evidence="3" type="ORF">GUY60_04790</name>
</gene>
<dbReference type="PANTHER" id="PTHR45527:SF1">
    <property type="entry name" value="FATTY ACID SYNTHASE"/>
    <property type="match status" value="1"/>
</dbReference>
<name>A0A964ULC0_9ACTN</name>
<dbReference type="InterPro" id="IPR001242">
    <property type="entry name" value="Condensation_dom"/>
</dbReference>
<protein>
    <submittedName>
        <fullName evidence="3">Amino acid adenylation domain-containing protein</fullName>
    </submittedName>
</protein>
<feature type="domain" description="Carrier" evidence="2">
    <location>
        <begin position="980"/>
        <end position="1055"/>
    </location>
</feature>
<dbReference type="Gene3D" id="3.30.559.10">
    <property type="entry name" value="Chloramphenicol acetyltransferase-like domain"/>
    <property type="match status" value="1"/>
</dbReference>
<evidence type="ECO:0000256" key="1">
    <source>
        <dbReference type="ARBA" id="ARBA00001957"/>
    </source>
</evidence>
<proteinExistence type="predicted"/>
<dbReference type="GO" id="GO:0005737">
    <property type="term" value="C:cytoplasm"/>
    <property type="evidence" value="ECO:0007669"/>
    <property type="project" value="TreeGrafter"/>
</dbReference>
<dbReference type="AlphaFoldDB" id="A0A964ULC0"/>
<dbReference type="PROSITE" id="PS00455">
    <property type="entry name" value="AMP_BINDING"/>
    <property type="match status" value="1"/>
</dbReference>
<accession>A0A964ULC0</accession>
<dbReference type="Pfam" id="PF00550">
    <property type="entry name" value="PP-binding"/>
    <property type="match status" value="1"/>
</dbReference>
<dbReference type="RefSeq" id="WP_161694091.1">
    <property type="nucleotide sequence ID" value="NZ_JAAAHS010000019.1"/>
</dbReference>
<comment type="caution">
    <text evidence="3">The sequence shown here is derived from an EMBL/GenBank/DDBJ whole genome shotgun (WGS) entry which is preliminary data.</text>
</comment>